<organism evidence="6 7">
    <name type="scientific">Zalerion maritima</name>
    <dbReference type="NCBI Taxonomy" id="339359"/>
    <lineage>
        <taxon>Eukaryota</taxon>
        <taxon>Fungi</taxon>
        <taxon>Dikarya</taxon>
        <taxon>Ascomycota</taxon>
        <taxon>Pezizomycotina</taxon>
        <taxon>Sordariomycetes</taxon>
        <taxon>Lulworthiomycetidae</taxon>
        <taxon>Lulworthiales</taxon>
        <taxon>Lulworthiaceae</taxon>
        <taxon>Zalerion</taxon>
    </lineage>
</organism>
<dbReference type="InterPro" id="IPR002110">
    <property type="entry name" value="Ankyrin_rpt"/>
</dbReference>
<accession>A0AAD5WS98</accession>
<evidence type="ECO:0000313" key="7">
    <source>
        <dbReference type="Proteomes" id="UP001201980"/>
    </source>
</evidence>
<name>A0AAD5WS98_9PEZI</name>
<evidence type="ECO:0000256" key="4">
    <source>
        <dbReference type="SAM" id="MobiDB-lite"/>
    </source>
</evidence>
<dbReference type="InterPro" id="IPR051165">
    <property type="entry name" value="Multifunctional_ANK_Repeat"/>
</dbReference>
<dbReference type="SUPFAM" id="SSF48403">
    <property type="entry name" value="Ankyrin repeat"/>
    <property type="match status" value="3"/>
</dbReference>
<dbReference type="Pfam" id="PF12796">
    <property type="entry name" value="Ank_2"/>
    <property type="match status" value="6"/>
</dbReference>
<dbReference type="Gene3D" id="1.25.40.20">
    <property type="entry name" value="Ankyrin repeat-containing domain"/>
    <property type="match status" value="3"/>
</dbReference>
<dbReference type="InterPro" id="IPR036770">
    <property type="entry name" value="Ankyrin_rpt-contain_sf"/>
</dbReference>
<dbReference type="InterPro" id="IPR056884">
    <property type="entry name" value="NPHP3-like_N"/>
</dbReference>
<protein>
    <recommendedName>
        <fullName evidence="5">Nephrocystin 3-like N-terminal domain-containing protein</fullName>
    </recommendedName>
</protein>
<feature type="compositionally biased region" description="Low complexity" evidence="4">
    <location>
        <begin position="1"/>
        <end position="13"/>
    </location>
</feature>
<feature type="domain" description="Nephrocystin 3-like N-terminal" evidence="5">
    <location>
        <begin position="330"/>
        <end position="494"/>
    </location>
</feature>
<feature type="region of interest" description="Disordered" evidence="4">
    <location>
        <begin position="1843"/>
        <end position="1890"/>
    </location>
</feature>
<dbReference type="Proteomes" id="UP001201980">
    <property type="component" value="Unassembled WGS sequence"/>
</dbReference>
<feature type="compositionally biased region" description="Basic and acidic residues" evidence="4">
    <location>
        <begin position="1861"/>
        <end position="1873"/>
    </location>
</feature>
<dbReference type="PROSITE" id="PS50088">
    <property type="entry name" value="ANK_REPEAT"/>
    <property type="match status" value="4"/>
</dbReference>
<feature type="repeat" description="ANK" evidence="3">
    <location>
        <begin position="1479"/>
        <end position="1511"/>
    </location>
</feature>
<feature type="compositionally biased region" description="Acidic residues" evidence="4">
    <location>
        <begin position="1881"/>
        <end position="1890"/>
    </location>
</feature>
<feature type="region of interest" description="Disordered" evidence="4">
    <location>
        <begin position="1740"/>
        <end position="1773"/>
    </location>
</feature>
<evidence type="ECO:0000259" key="5">
    <source>
        <dbReference type="Pfam" id="PF24883"/>
    </source>
</evidence>
<dbReference type="EMBL" id="JAKWBI020000101">
    <property type="protein sequence ID" value="KAJ2902815.1"/>
    <property type="molecule type" value="Genomic_DNA"/>
</dbReference>
<comment type="caution">
    <text evidence="6">The sequence shown here is derived from an EMBL/GenBank/DDBJ whole genome shotgun (WGS) entry which is preliminary data.</text>
</comment>
<reference evidence="6" key="1">
    <citation type="submission" date="2022-07" db="EMBL/GenBank/DDBJ databases">
        <title>Draft genome sequence of Zalerion maritima ATCC 34329, a (micro)plastics degrading marine fungus.</title>
        <authorList>
            <person name="Paco A."/>
            <person name="Goncalves M.F.M."/>
            <person name="Rocha-Santos T.A.P."/>
            <person name="Alves A."/>
        </authorList>
    </citation>
    <scope>NUCLEOTIDE SEQUENCE</scope>
    <source>
        <strain evidence="6">ATCC 34329</strain>
    </source>
</reference>
<dbReference type="PANTHER" id="PTHR24123">
    <property type="entry name" value="ANKYRIN REPEAT-CONTAINING"/>
    <property type="match status" value="1"/>
</dbReference>
<feature type="repeat" description="ANK" evidence="3">
    <location>
        <begin position="1376"/>
        <end position="1408"/>
    </location>
</feature>
<keyword evidence="7" id="KW-1185">Reference proteome</keyword>
<feature type="compositionally biased region" description="Polar residues" evidence="4">
    <location>
        <begin position="21"/>
        <end position="32"/>
    </location>
</feature>
<proteinExistence type="predicted"/>
<evidence type="ECO:0000256" key="1">
    <source>
        <dbReference type="ARBA" id="ARBA00022737"/>
    </source>
</evidence>
<dbReference type="Pfam" id="PF24883">
    <property type="entry name" value="NPHP3_N"/>
    <property type="match status" value="1"/>
</dbReference>
<dbReference type="SMART" id="SM00248">
    <property type="entry name" value="ANK"/>
    <property type="match status" value="19"/>
</dbReference>
<gene>
    <name evidence="6" type="ORF">MKZ38_000096</name>
</gene>
<feature type="region of interest" description="Disordered" evidence="4">
    <location>
        <begin position="525"/>
        <end position="569"/>
    </location>
</feature>
<feature type="compositionally biased region" description="Acidic residues" evidence="4">
    <location>
        <begin position="551"/>
        <end position="562"/>
    </location>
</feature>
<dbReference type="PANTHER" id="PTHR24123:SF33">
    <property type="entry name" value="PROTEIN HOS4"/>
    <property type="match status" value="1"/>
</dbReference>
<keyword evidence="1" id="KW-0677">Repeat</keyword>
<evidence type="ECO:0000256" key="2">
    <source>
        <dbReference type="ARBA" id="ARBA00023043"/>
    </source>
</evidence>
<feature type="repeat" description="ANK" evidence="3">
    <location>
        <begin position="1209"/>
        <end position="1241"/>
    </location>
</feature>
<dbReference type="PRINTS" id="PR01415">
    <property type="entry name" value="ANKYRIN"/>
</dbReference>
<feature type="repeat" description="ANK" evidence="3">
    <location>
        <begin position="1412"/>
        <end position="1444"/>
    </location>
</feature>
<dbReference type="PROSITE" id="PS50297">
    <property type="entry name" value="ANK_REP_REGION"/>
    <property type="match status" value="2"/>
</dbReference>
<keyword evidence="2 3" id="KW-0040">ANK repeat</keyword>
<evidence type="ECO:0000313" key="6">
    <source>
        <dbReference type="EMBL" id="KAJ2902815.1"/>
    </source>
</evidence>
<feature type="region of interest" description="Disordered" evidence="4">
    <location>
        <begin position="1"/>
        <end position="35"/>
    </location>
</feature>
<evidence type="ECO:0000256" key="3">
    <source>
        <dbReference type="PROSITE-ProRule" id="PRU00023"/>
    </source>
</evidence>
<sequence length="1890" mass="207612">MSESQSRSNSQASRESENNSTRSPDGSRSETSAIPYGTSHEGLVFDFLGGYLGDDDNPNIDVVEVLGVCHKSRLSVSEICGYNKGQRRSFSFGCNPESFLAGEMTAKFVESQAIALLKGLASFRKPEYNGPTPIPRPVVFVAYDLGSVVLKKAFSIAMLSPYNEWPDICASGAPIVFHGCPQRSVDSLSMEAILWHFLRKQKTQKWRPLVTHWSVHELAKAVMETNDLFLSTKTTFHRRIISLIADSEEPQKINKVFDRFTGTLGVPFEIFLADKELGSLPDRVYDDSHKWRLDPKWAKVHQTLSSASAPHRKSRFGVSEPKHPVLRSNVHKKWSVEPGHKLLYVHGNDAKDVRELSGQIYLSWQNEQRAKWVTFRERIFSFHFDSRDPQRDSIRDMVSTFLADSYPTASCHDLDNDDYRLWSELFADKNGGVTDEHLRLFFQEEKAPFIGTGTLLFLEDLDECEDQSRKAFLDMFSNMGDESEDHLKILVTSRKRGALLGELKEDWSVIDVDYFSVQRKSQHGGVDFASDSSEGDKQSPPPSASGAASDDGGDEPGDDSDSDSSASDSSYLRYSLSGSLTKLCPASEGDFASRIRTCIDGKLSEMDIDMRNETIGFLQDHTGWPTEPSPESLSSFTTYLELMERDSTIKDAINVVLRAAPDQTKLRSVLRFLLCGYRPLTLSELISALSHDKGGSPESKKEVLHLLHKSLRGLLDFNNNQVTIRTDIWELLRVEGVEGYLWQDARSDAHPSLLAACLGQLEDEAAQARMKAIFTIYESAVESAKGGVDDAMMPPVVPDGKDFSFYATQALAYHASRSTDGAVASLFEGLKDPTATLTGWSHTLWAMTNPFERSREPPKTAYPLLVALGLPAQEGDATGNGKAQALVEAVRRKRSHVAQDILQKKNLPAPALMDALVAAVSAADEEMALVISNQITAENKHRGTVDALKSPSTHPQWAPSLIWGAAWTGMSRLAELLLSNGVDADPVGHDSDYWASPLYFAARLGHKSTAEALVRHGASLQPLPLDSPSGSPLYMAAMQGHHGMIEILAPESERECLLEGGEQARPPLYMACVMGNWRVTEVLLRLGSDPDCGVKPDEKTDRWMPLVGACDWGHAKTAAILLEHGANPNICGPDEEDTALRWATAVSASPRCCQVLLDHGADPNHEFLKPPLMVEIAKSGPPGKNCLKMCDMMYDHKSRVEVDGQDADDGMSALMYAAMNRNIDLLKWLLEHGADVDLADQKKETAIFYAVRHRKKEAVEELLKKKPDLNILNEYGDGLLRLCISLHPMAGMLDLLLDAGADPNLVDGDGSAPLNYLAGSSEACDILVKRGADIHHKDGSGWSPIMDAVRSPYANVNTLRTLADAGADLGEAHADSGKTLLHLAASSGVDEVLPALLEYHTRIVDVNKPAKDGSTPLGAAIANDSVPNTRLLIRAGADVNARDDMGDSPVTAALVTKDSEIIDLLLSRPDININSPSRRNGGALHVACWDSDVATIDRLLALGADVNLEAASPHFTPLVAACCSLTSPARTPTIVSTLLNKKANVNAKATEDGPYYDTALCAAAMNGTSNLIRLLVDEAGALTHDPDRLDRLPIHFAAISGLPNFEALALYYPPGRDFMACDLTGRNCLHYAAQYGKAETVEFILSKIPANDVEMYVNLADADGWTPLCWAAREIMWYFGSESADYMRTIKILLENGARRDIKCQIGNGEDARTVALTQLARLLARQPPTELRLNLFMYGSEDSPPSGKEADEEDKEEQSRERGDGDDENDDDTKNKYYFGHYLICRICFGTCFEFSVCTKCHGRIDKYHGLSTTGENERHIFETDNSNPEFLEIYRPVSVPPSVRMNREPSVHGSNEDGGSEKGGESEDRASESSGENLSDLELDDIDI</sequence>